<keyword evidence="3" id="KW-0472">Membrane</keyword>
<protein>
    <submittedName>
        <fullName evidence="4">Uncharacterized protein</fullName>
    </submittedName>
</protein>
<evidence type="ECO:0000256" key="3">
    <source>
        <dbReference type="SAM" id="Phobius"/>
    </source>
</evidence>
<keyword evidence="5" id="KW-1185">Reference proteome</keyword>
<feature type="transmembrane region" description="Helical" evidence="3">
    <location>
        <begin position="300"/>
        <end position="324"/>
    </location>
</feature>
<dbReference type="EMBL" id="CM000640">
    <property type="protein sequence ID" value="EED93892.1"/>
    <property type="molecule type" value="Genomic_DNA"/>
</dbReference>
<accession>B8BYI0</accession>
<dbReference type="PaxDb" id="35128-Thaps3694"/>
<dbReference type="Proteomes" id="UP000001449">
    <property type="component" value="Chromosome 3"/>
</dbReference>
<organism evidence="4 5">
    <name type="scientific">Thalassiosira pseudonana</name>
    <name type="common">Marine diatom</name>
    <name type="synonym">Cyclotella nana</name>
    <dbReference type="NCBI Taxonomy" id="35128"/>
    <lineage>
        <taxon>Eukaryota</taxon>
        <taxon>Sar</taxon>
        <taxon>Stramenopiles</taxon>
        <taxon>Ochrophyta</taxon>
        <taxon>Bacillariophyta</taxon>
        <taxon>Coscinodiscophyceae</taxon>
        <taxon>Thalassiosirophycidae</taxon>
        <taxon>Thalassiosirales</taxon>
        <taxon>Thalassiosiraceae</taxon>
        <taxon>Thalassiosira</taxon>
    </lineage>
</organism>
<dbReference type="GeneID" id="7451312"/>
<proteinExistence type="predicted"/>
<keyword evidence="1" id="KW-0175">Coiled coil</keyword>
<feature type="transmembrane region" description="Helical" evidence="3">
    <location>
        <begin position="106"/>
        <end position="125"/>
    </location>
</feature>
<feature type="transmembrane region" description="Helical" evidence="3">
    <location>
        <begin position="273"/>
        <end position="294"/>
    </location>
</feature>
<dbReference type="RefSeq" id="XP_002288456.1">
    <property type="nucleotide sequence ID" value="XM_002288420.1"/>
</dbReference>
<evidence type="ECO:0000313" key="5">
    <source>
        <dbReference type="Proteomes" id="UP000001449"/>
    </source>
</evidence>
<dbReference type="OMA" id="WETINDG"/>
<evidence type="ECO:0000256" key="1">
    <source>
        <dbReference type="SAM" id="Coils"/>
    </source>
</evidence>
<dbReference type="HOGENOM" id="CLU_247941_0_0_1"/>
<feature type="transmembrane region" description="Helical" evidence="3">
    <location>
        <begin position="38"/>
        <end position="57"/>
    </location>
</feature>
<dbReference type="KEGG" id="tps:THAPSDRAFT_3694"/>
<feature type="region of interest" description="Disordered" evidence="2">
    <location>
        <begin position="162"/>
        <end position="186"/>
    </location>
</feature>
<feature type="coiled-coil region" evidence="1">
    <location>
        <begin position="466"/>
        <end position="493"/>
    </location>
</feature>
<feature type="region of interest" description="Disordered" evidence="2">
    <location>
        <begin position="1200"/>
        <end position="1222"/>
    </location>
</feature>
<dbReference type="eggNOG" id="ENOG502R0X4">
    <property type="taxonomic scope" value="Eukaryota"/>
</dbReference>
<reference evidence="4 5" key="2">
    <citation type="journal article" date="2008" name="Nature">
        <title>The Phaeodactylum genome reveals the evolutionary history of diatom genomes.</title>
        <authorList>
            <person name="Bowler C."/>
            <person name="Allen A.E."/>
            <person name="Badger J.H."/>
            <person name="Grimwood J."/>
            <person name="Jabbari K."/>
            <person name="Kuo A."/>
            <person name="Maheswari U."/>
            <person name="Martens C."/>
            <person name="Maumus F."/>
            <person name="Otillar R.P."/>
            <person name="Rayko E."/>
            <person name="Salamov A."/>
            <person name="Vandepoele K."/>
            <person name="Beszteri B."/>
            <person name="Gruber A."/>
            <person name="Heijde M."/>
            <person name="Katinka M."/>
            <person name="Mock T."/>
            <person name="Valentin K."/>
            <person name="Verret F."/>
            <person name="Berges J.A."/>
            <person name="Brownlee C."/>
            <person name="Cadoret J.P."/>
            <person name="Chiovitti A."/>
            <person name="Choi C.J."/>
            <person name="Coesel S."/>
            <person name="De Martino A."/>
            <person name="Detter J.C."/>
            <person name="Durkin C."/>
            <person name="Falciatore A."/>
            <person name="Fournet J."/>
            <person name="Haruta M."/>
            <person name="Huysman M.J."/>
            <person name="Jenkins B.D."/>
            <person name="Jiroutova K."/>
            <person name="Jorgensen R.E."/>
            <person name="Joubert Y."/>
            <person name="Kaplan A."/>
            <person name="Kroger N."/>
            <person name="Kroth P.G."/>
            <person name="La Roche J."/>
            <person name="Lindquist E."/>
            <person name="Lommer M."/>
            <person name="Martin-Jezequel V."/>
            <person name="Lopez P.J."/>
            <person name="Lucas S."/>
            <person name="Mangogna M."/>
            <person name="McGinnis K."/>
            <person name="Medlin L.K."/>
            <person name="Montsant A."/>
            <person name="Oudot-Le Secq M.P."/>
            <person name="Napoli C."/>
            <person name="Obornik M."/>
            <person name="Parker M.S."/>
            <person name="Petit J.L."/>
            <person name="Porcel B.M."/>
            <person name="Poulsen N."/>
            <person name="Robison M."/>
            <person name="Rychlewski L."/>
            <person name="Rynearson T.A."/>
            <person name="Schmutz J."/>
            <person name="Shapiro H."/>
            <person name="Siaut M."/>
            <person name="Stanley M."/>
            <person name="Sussman M.R."/>
            <person name="Taylor A.R."/>
            <person name="Vardi A."/>
            <person name="von Dassow P."/>
            <person name="Vyverman W."/>
            <person name="Willis A."/>
            <person name="Wyrwicz L.S."/>
            <person name="Rokhsar D.S."/>
            <person name="Weissenbach J."/>
            <person name="Armbrust E.V."/>
            <person name="Green B.R."/>
            <person name="Van de Peer Y."/>
            <person name="Grigoriev I.V."/>
        </authorList>
    </citation>
    <scope>NUCLEOTIDE SEQUENCE [LARGE SCALE GENOMIC DNA]</scope>
    <source>
        <strain evidence="4 5">CCMP1335</strain>
    </source>
</reference>
<feature type="compositionally biased region" description="Polar residues" evidence="2">
    <location>
        <begin position="730"/>
        <end position="744"/>
    </location>
</feature>
<feature type="compositionally biased region" description="Basic and acidic residues" evidence="2">
    <location>
        <begin position="1266"/>
        <end position="1276"/>
    </location>
</feature>
<dbReference type="InParanoid" id="B8BYI0"/>
<evidence type="ECO:0000313" key="4">
    <source>
        <dbReference type="EMBL" id="EED93892.1"/>
    </source>
</evidence>
<feature type="region of interest" description="Disordered" evidence="2">
    <location>
        <begin position="700"/>
        <end position="751"/>
    </location>
</feature>
<name>B8BYI0_THAPS</name>
<keyword evidence="3" id="KW-0812">Transmembrane</keyword>
<feature type="transmembrane region" description="Helical" evidence="3">
    <location>
        <begin position="414"/>
        <end position="438"/>
    </location>
</feature>
<evidence type="ECO:0000256" key="2">
    <source>
        <dbReference type="SAM" id="MobiDB-lite"/>
    </source>
</evidence>
<feature type="compositionally biased region" description="Low complexity" evidence="2">
    <location>
        <begin position="701"/>
        <end position="716"/>
    </location>
</feature>
<keyword evidence="3" id="KW-1133">Transmembrane helix</keyword>
<feature type="region of interest" description="Disordered" evidence="2">
    <location>
        <begin position="592"/>
        <end position="642"/>
    </location>
</feature>
<feature type="compositionally biased region" description="Basic and acidic residues" evidence="2">
    <location>
        <begin position="628"/>
        <end position="641"/>
    </location>
</feature>
<feature type="region of interest" description="Disordered" evidence="2">
    <location>
        <begin position="1266"/>
        <end position="1299"/>
    </location>
</feature>
<feature type="compositionally biased region" description="Polar residues" evidence="2">
    <location>
        <begin position="592"/>
        <end position="602"/>
    </location>
</feature>
<feature type="compositionally biased region" description="Low complexity" evidence="2">
    <location>
        <begin position="167"/>
        <end position="182"/>
    </location>
</feature>
<reference evidence="4 5" key="1">
    <citation type="journal article" date="2004" name="Science">
        <title>The genome of the diatom Thalassiosira pseudonana: ecology, evolution, and metabolism.</title>
        <authorList>
            <person name="Armbrust E.V."/>
            <person name="Berges J.A."/>
            <person name="Bowler C."/>
            <person name="Green B.R."/>
            <person name="Martinez D."/>
            <person name="Putnam N.H."/>
            <person name="Zhou S."/>
            <person name="Allen A.E."/>
            <person name="Apt K.E."/>
            <person name="Bechner M."/>
            <person name="Brzezinski M.A."/>
            <person name="Chaal B.K."/>
            <person name="Chiovitti A."/>
            <person name="Davis A.K."/>
            <person name="Demarest M.S."/>
            <person name="Detter J.C."/>
            <person name="Glavina T."/>
            <person name="Goodstein D."/>
            <person name="Hadi M.Z."/>
            <person name="Hellsten U."/>
            <person name="Hildebrand M."/>
            <person name="Jenkins B.D."/>
            <person name="Jurka J."/>
            <person name="Kapitonov V.V."/>
            <person name="Kroger N."/>
            <person name="Lau W.W."/>
            <person name="Lane T.W."/>
            <person name="Larimer F.W."/>
            <person name="Lippmeier J.C."/>
            <person name="Lucas S."/>
            <person name="Medina M."/>
            <person name="Montsant A."/>
            <person name="Obornik M."/>
            <person name="Parker M.S."/>
            <person name="Palenik B."/>
            <person name="Pazour G.J."/>
            <person name="Richardson P.M."/>
            <person name="Rynearson T.A."/>
            <person name="Saito M.A."/>
            <person name="Schwartz D.C."/>
            <person name="Thamatrakoln K."/>
            <person name="Valentin K."/>
            <person name="Vardi A."/>
            <person name="Wilkerson F.P."/>
            <person name="Rokhsar D.S."/>
        </authorList>
    </citation>
    <scope>NUCLEOTIDE SEQUENCE [LARGE SCALE GENOMIC DNA]</scope>
    <source>
        <strain evidence="4 5">CCMP1335</strain>
    </source>
</reference>
<gene>
    <name evidence="4" type="ORF">THAPSDRAFT_3694</name>
</gene>
<feature type="transmembrane region" description="Helical" evidence="3">
    <location>
        <begin position="69"/>
        <end position="86"/>
    </location>
</feature>
<sequence length="1591" mass="179357">MNNYFPYNSTLSAIEEYDSSFVDRILAAGGDEKVGLDYSVISVVILTLVIVLVVEVLRHQLDVAASGNPFFQTVLELIEFFIYLLHKYYKDFNFAMEAVFVDVHFMLFYTALFNAIQSVLVRLLAVRRTDKAWVQTENIDIGHYVAIRKEFDRVTSELKRVKGHEPSTNIASSSSQSSNATSDYIEHQQRTHSTLSRLRKWCGGTIEDASIKIRHPQLSRQKRDLLVPVRFHELRAHFIDSNGLPPKFKVSHYLKRSLTSVLLDFVHISSSSWIMLMATGNLIYFLSGAILAASRTPITVAQFLIGVFFVMMGIFVVVALVLYFKMRQIFEKILHMKLTVDDGSGLESTWRGFSALGTKMKSFDQLKLFWGDNPHAIIVATQYMQFGYALGLAMIFTYWKDFHAEPAPINTDWLLVILLISYCVFLHLVADILPWFTLCTSMGQLVNKDRLHETLAKLKLTEEVRKKEVIEEEQRARQEIARRKKELAEAKARTCDEIDGSQRQKVVNRLLDLHAPLSLQLRKGRERSSSGGVKLMQLFRDRGDSLKNDTPWHTFNKRKSLSDGVKLMADLETSLSASDSFGISIGPSSGTRLSTAASQQLHSSDEFEDPAVSESTLKSPLEINAQRENYRRQRSFSDDKGNTTTMSLSELFHQDTSLLPTQDKSSWLQNANLHIADNLSKPEPYGDQLLSREAIVSDYGSSSQAKSQSNANSVSAMTKEDRKQRRRMLRSQSEGVATMRSSIGNEPPISPRQTLLTVKEDEPESAKLETLSKLTQLRTSDLPEIPEFGQKVRPKRERKSRFKSISDGVALMRTVDVDYPAKQELVDDTLLKKPSLINVSSPGSTAISTQERKQMRRRNLAKTQSEGVAFMRSSLSGGAQRPANKNTLSTEMVNETSKLETLSELVQMKAEDLPEIPAFKQTSAVSKRQGRSRLRSVSAGVTLMRAGMKPAVPIEPSAEKQTSVKFQANTTDMTDHKMYGIATDKENIDSAASDAGESDIDDVPEALLVDDDDDIVAKNRMSRIRNIDLGKFFRSSQYQLLSLIFGPMACFFFVARLEDFNIASGVLVDNDNTFNLPLATAFWLELGWYCWMMIELSLALMATLQTSRKERLFSFSVQRCSCSADEKKTNRWLASASDYDTSNYEYSTSHEEVDCCADFGQRLYGGIGSIEPFTSLIALSPLRFIIARLIVKHFGGEGTKTDDTEDGHALHEGHGHDGPDPVTKTRDLWLTAIGLHSDVAKKYGIFSSEFLQVMLGIEVAEGHPVQKDATHPRPQDENLPSLASDERQTNSSESGKGSAIMELVTQAPATKPSLTRTFGASFDDFAYPRARLIRSMRRCERRILPYLDEWMLVDVVLTNHELVIFDVADNYDSFARIDMSRNAVMSTSGGKGMRLCDVAAGRKILSQFELDDINLVVIEHRKPAEGDRLVEDIERNDQQHLLEYWQGAICDDGDYNLVEMNHRWDNVNEDRLKIRFSCSTLYLRLIVDLKEMESRSMGNLSEADNAGLTSSVGAQSQLWCRTIARLRGASNLKQDLPHFGNDGVEELGDFIEICERDSKHDDRPHEGKMRKRMSVMKQASMMHIRNQMAFV</sequence>